<dbReference type="InterPro" id="IPR042859">
    <property type="entry name" value="NOL11"/>
</dbReference>
<dbReference type="GO" id="GO:0005730">
    <property type="term" value="C:nucleolus"/>
    <property type="evidence" value="ECO:0007669"/>
    <property type="project" value="TreeGrafter"/>
</dbReference>
<reference evidence="2 3" key="1">
    <citation type="journal article" date="2016" name="Mol. Biol. Evol.">
        <title>Comparative Genomics of Early-Diverging Mushroom-Forming Fungi Provides Insights into the Origins of Lignocellulose Decay Capabilities.</title>
        <authorList>
            <person name="Nagy L.G."/>
            <person name="Riley R."/>
            <person name="Tritt A."/>
            <person name="Adam C."/>
            <person name="Daum C."/>
            <person name="Floudas D."/>
            <person name="Sun H."/>
            <person name="Yadav J.S."/>
            <person name="Pangilinan J."/>
            <person name="Larsson K.H."/>
            <person name="Matsuura K."/>
            <person name="Barry K."/>
            <person name="Labutti K."/>
            <person name="Kuo R."/>
            <person name="Ohm R.A."/>
            <person name="Bhattacharya S.S."/>
            <person name="Shirouzu T."/>
            <person name="Yoshinaga Y."/>
            <person name="Martin F.M."/>
            <person name="Grigoriev I.V."/>
            <person name="Hibbett D.S."/>
        </authorList>
    </citation>
    <scope>NUCLEOTIDE SEQUENCE [LARGE SCALE GENOMIC DNA]</scope>
    <source>
        <strain evidence="2 3">TUFC12733</strain>
    </source>
</reference>
<evidence type="ECO:0000313" key="2">
    <source>
        <dbReference type="EMBL" id="KZO97978.1"/>
    </source>
</evidence>
<protein>
    <submittedName>
        <fullName evidence="2">Uncharacterized protein</fullName>
    </submittedName>
</protein>
<dbReference type="PANTHER" id="PTHR15633:SF2">
    <property type="entry name" value="NUCLEOLAR PROTEIN 11"/>
    <property type="match status" value="1"/>
</dbReference>
<dbReference type="PANTHER" id="PTHR15633">
    <property type="entry name" value="NUCLEOLAR PROTEIN 11"/>
    <property type="match status" value="1"/>
</dbReference>
<organism evidence="2 3">
    <name type="scientific">Calocera viscosa (strain TUFC12733)</name>
    <dbReference type="NCBI Taxonomy" id="1330018"/>
    <lineage>
        <taxon>Eukaryota</taxon>
        <taxon>Fungi</taxon>
        <taxon>Dikarya</taxon>
        <taxon>Basidiomycota</taxon>
        <taxon>Agaricomycotina</taxon>
        <taxon>Dacrymycetes</taxon>
        <taxon>Dacrymycetales</taxon>
        <taxon>Dacrymycetaceae</taxon>
        <taxon>Calocera</taxon>
    </lineage>
</organism>
<dbReference type="STRING" id="1330018.A0A167NR97"/>
<evidence type="ECO:0000313" key="3">
    <source>
        <dbReference type="Proteomes" id="UP000076738"/>
    </source>
</evidence>
<dbReference type="Proteomes" id="UP000076738">
    <property type="component" value="Unassembled WGS sequence"/>
</dbReference>
<feature type="region of interest" description="Disordered" evidence="1">
    <location>
        <begin position="446"/>
        <end position="495"/>
    </location>
</feature>
<dbReference type="OrthoDB" id="4349954at2759"/>
<dbReference type="GO" id="GO:0003723">
    <property type="term" value="F:RNA binding"/>
    <property type="evidence" value="ECO:0007669"/>
    <property type="project" value="TreeGrafter"/>
</dbReference>
<proteinExistence type="predicted"/>
<evidence type="ECO:0000256" key="1">
    <source>
        <dbReference type="SAM" id="MobiDB-lite"/>
    </source>
</evidence>
<accession>A0A167NR97</accession>
<keyword evidence="3" id="KW-1185">Reference proteome</keyword>
<gene>
    <name evidence="2" type="ORF">CALVIDRAFT_535578</name>
</gene>
<dbReference type="GO" id="GO:0030490">
    <property type="term" value="P:maturation of SSU-rRNA"/>
    <property type="evidence" value="ECO:0007669"/>
    <property type="project" value="InterPro"/>
</dbReference>
<sequence>MASISEPFLLHSYAVPSAAGPSSCRGLPHVQANARWGDAAEVTVTVQGDGIHTIDRSSLHAVSSYTLGPSTFFQSAAVSRVGKGGKRATYVSIATASDIKDNGKTAWVWPEGSEDTASRKSIELSYPAQDFLFPTSLPDQVVIVSPDGSLTLAASNLDPIQDLSPPFTITGRAKNFIFPKQLQTVGTTPGSTHQAVLLSFFGNEEGKFGVRVVRVSEKKLTEVGWVQLDDIKVNDVFSVSCEAGGNASVLVSSGQCFSFQISATSSVSYSSSSAPINTSVSKSSLEAPQASLLSLMSTHMLLATASPSSRQIQLDLWDTRYPVQLASYSMALPANLPEKFALYLSHATSGQALITLTCPLGAKKGDSKTRSSIFIVPYFVPHTSSLINALGRLQVSEPQASQGDSALSDAERGLVRKVGEALGSGASDEAQKTFMDWVNLQPQATSNGVHAGVEQEDKSDEEGANGVNGVLNEDSDEATLTNSREVNGASRPKPNGAAFKKKALLHLPTALVEQLLDTLLVPPQPSTDAHSFILRFLMRKGLVSYSMVKGEQKLLDVLLERGDWPGVVSALQGVVDIPESAVVRVLLVGLKDTGAAPPLPLPNVVAAVLAAPVTRPALRLALKEQLKDIADVCRVLEVLQGWLVQSGLRGFELDAQGAGVVEVDFRPKPRIDAILSFAETLIDTYFISLLQHPPARPILRELSSLLAPQLTLATHLERLRGPLEVFAKRKRLQKQSGRTKAAVSRFEEGRRRKRAQEEVELQVGLYQVEEFFF</sequence>
<dbReference type="EMBL" id="KV417277">
    <property type="protein sequence ID" value="KZO97978.1"/>
    <property type="molecule type" value="Genomic_DNA"/>
</dbReference>
<name>A0A167NR97_CALVF</name>
<dbReference type="AlphaFoldDB" id="A0A167NR97"/>